<organism evidence="2 3">
    <name type="scientific">[Emmonsia] crescens</name>
    <dbReference type="NCBI Taxonomy" id="73230"/>
    <lineage>
        <taxon>Eukaryota</taxon>
        <taxon>Fungi</taxon>
        <taxon>Dikarya</taxon>
        <taxon>Ascomycota</taxon>
        <taxon>Pezizomycotina</taxon>
        <taxon>Eurotiomycetes</taxon>
        <taxon>Eurotiomycetidae</taxon>
        <taxon>Onygenales</taxon>
        <taxon>Ajellomycetaceae</taxon>
        <taxon>Emergomyces</taxon>
    </lineage>
</organism>
<evidence type="ECO:0000256" key="1">
    <source>
        <dbReference type="SAM" id="MobiDB-lite"/>
    </source>
</evidence>
<reference evidence="3" key="1">
    <citation type="journal article" date="2015" name="PLoS Genet.">
        <title>The dynamic genome and transcriptome of the human fungal pathogen Blastomyces and close relative Emmonsia.</title>
        <authorList>
            <person name="Munoz J.F."/>
            <person name="Gauthier G.M."/>
            <person name="Desjardins C.A."/>
            <person name="Gallo J.E."/>
            <person name="Holder J."/>
            <person name="Sullivan T.D."/>
            <person name="Marty A.J."/>
            <person name="Carmen J.C."/>
            <person name="Chen Z."/>
            <person name="Ding L."/>
            <person name="Gujja S."/>
            <person name="Magrini V."/>
            <person name="Misas E."/>
            <person name="Mitreva M."/>
            <person name="Priest M."/>
            <person name="Saif S."/>
            <person name="Whiston E.A."/>
            <person name="Young S."/>
            <person name="Zeng Q."/>
            <person name="Goldman W.E."/>
            <person name="Mardis E.R."/>
            <person name="Taylor J.W."/>
            <person name="McEwen J.G."/>
            <person name="Clay O.K."/>
            <person name="Klein B.S."/>
            <person name="Cuomo C.A."/>
        </authorList>
    </citation>
    <scope>NUCLEOTIDE SEQUENCE [LARGE SCALE GENOMIC DNA]</scope>
    <source>
        <strain evidence="3">UAMH 3008</strain>
    </source>
</reference>
<evidence type="ECO:0000313" key="3">
    <source>
        <dbReference type="Proteomes" id="UP000034164"/>
    </source>
</evidence>
<accession>A0A0G2I1J9</accession>
<feature type="region of interest" description="Disordered" evidence="1">
    <location>
        <begin position="297"/>
        <end position="318"/>
    </location>
</feature>
<name>A0A0G2I1J9_9EURO</name>
<dbReference type="Proteomes" id="UP000034164">
    <property type="component" value="Unassembled WGS sequence"/>
</dbReference>
<comment type="caution">
    <text evidence="2">The sequence shown here is derived from an EMBL/GenBank/DDBJ whole genome shotgun (WGS) entry which is preliminary data.</text>
</comment>
<evidence type="ECO:0000313" key="2">
    <source>
        <dbReference type="EMBL" id="KKZ64015.1"/>
    </source>
</evidence>
<dbReference type="VEuPathDB" id="FungiDB:EMCG_01676"/>
<dbReference type="EMBL" id="LCZI01000884">
    <property type="protein sequence ID" value="KKZ64015.1"/>
    <property type="molecule type" value="Genomic_DNA"/>
</dbReference>
<gene>
    <name evidence="2" type="ORF">EMCG_01676</name>
</gene>
<dbReference type="AlphaFoldDB" id="A0A0G2I1J9"/>
<sequence>MSTQQHVSNRSSTTRHALRKQWYRQLKDLVAALEEMSDHPVLDESDQQRLGIRLSNFSADPKDAVASEDEAQYFTPPLPENLPISPCCPSLWGNEHPIFWPREIPEEEYLAELVNDYYDGRHLADIIASHRNGSRWKHPTSWKWSSPGDPVRRGARYTEIGYFIEPKFLVPHVYDRSLKKRPHQILIMVSDHPADESSLFRTEVLVMSSFMRWKMHSMEREQSLVYPVMVISIMNLYKVRILQSHFDGTFHIRRSNMFDFAVDDHEELMKVMMCWLWSTPHGDTTLSTQIPIFKDYPRDDEDDDKKHGRVSGRVTRES</sequence>
<dbReference type="OrthoDB" id="4177740at2759"/>
<proteinExistence type="predicted"/>
<protein>
    <submittedName>
        <fullName evidence="2">Uncharacterized protein</fullName>
    </submittedName>
</protein>